<evidence type="ECO:0000313" key="1">
    <source>
        <dbReference type="EMBL" id="MBO1042353.1"/>
    </source>
</evidence>
<accession>A0ABS3K629</accession>
<gene>
    <name evidence="1" type="ORF">IPV26_22115</name>
</gene>
<reference evidence="1 2" key="1">
    <citation type="submission" date="2020-10" db="EMBL/GenBank/DDBJ databases">
        <title>Genomic characterization of underground lake bacteria from Wind Cave National Park: Insight into the archetypical LuxI/LuxR and identification of LuxR solos.</title>
        <authorList>
            <person name="Wengert P.C."/>
            <person name="Savka M.A."/>
        </authorList>
    </citation>
    <scope>NUCLEOTIDE SEQUENCE [LARGE SCALE GENOMIC DNA]</scope>
    <source>
        <strain evidence="1 2">SD316</strain>
    </source>
</reference>
<comment type="caution">
    <text evidence="1">The sequence shown here is derived from an EMBL/GenBank/DDBJ whole genome shotgun (WGS) entry which is preliminary data.</text>
</comment>
<dbReference type="EMBL" id="JADIJS010000010">
    <property type="protein sequence ID" value="MBO1042353.1"/>
    <property type="molecule type" value="Genomic_DNA"/>
</dbReference>
<name>A0ABS3K629_9HYPH</name>
<organism evidence="1 2">
    <name type="scientific">Brucella pituitosa</name>
    <dbReference type="NCBI Taxonomy" id="571256"/>
    <lineage>
        <taxon>Bacteria</taxon>
        <taxon>Pseudomonadati</taxon>
        <taxon>Pseudomonadota</taxon>
        <taxon>Alphaproteobacteria</taxon>
        <taxon>Hyphomicrobiales</taxon>
        <taxon>Brucellaceae</taxon>
        <taxon>Brucella/Ochrobactrum group</taxon>
        <taxon>Brucella</taxon>
    </lineage>
</organism>
<keyword evidence="2" id="KW-1185">Reference proteome</keyword>
<proteinExistence type="predicted"/>
<protein>
    <submittedName>
        <fullName evidence="1">Uncharacterized protein</fullName>
    </submittedName>
</protein>
<dbReference type="RefSeq" id="WP_207490367.1">
    <property type="nucleotide sequence ID" value="NZ_JADIJS010000010.1"/>
</dbReference>
<evidence type="ECO:0000313" key="2">
    <source>
        <dbReference type="Proteomes" id="UP000718278"/>
    </source>
</evidence>
<sequence>MTTRLRYAEEGELHLDFHGANNTTIDYVLKTYGAEALEEIFRKVGHDVYRAIREDLERGDSAQLVAHWQHFFDREQCEYDIEVGRDEIVLTVRRCTAWHHVAKLVGSPSPHFCDQTISTNRAMAAASPFSLETEITGPGSCRQVLKRRLP</sequence>
<dbReference type="Proteomes" id="UP000718278">
    <property type="component" value="Unassembled WGS sequence"/>
</dbReference>